<dbReference type="AlphaFoldDB" id="A0A7C8N830"/>
<reference evidence="1 2" key="1">
    <citation type="submission" date="2019-06" db="EMBL/GenBank/DDBJ databases">
        <authorList>
            <person name="Palmer J.M."/>
        </authorList>
    </citation>
    <scope>NUCLEOTIDE SEQUENCE [LARGE SCALE GENOMIC DNA]</scope>
    <source>
        <strain evidence="1 2">TWF102</strain>
    </source>
</reference>
<organism evidence="1 2">
    <name type="scientific">Orbilia oligospora</name>
    <name type="common">Nematode-trapping fungus</name>
    <name type="synonym">Arthrobotrys oligospora</name>
    <dbReference type="NCBI Taxonomy" id="2813651"/>
    <lineage>
        <taxon>Eukaryota</taxon>
        <taxon>Fungi</taxon>
        <taxon>Dikarya</taxon>
        <taxon>Ascomycota</taxon>
        <taxon>Pezizomycotina</taxon>
        <taxon>Orbiliomycetes</taxon>
        <taxon>Orbiliales</taxon>
        <taxon>Orbiliaceae</taxon>
        <taxon>Orbilia</taxon>
    </lineage>
</organism>
<accession>A0A7C8N830</accession>
<proteinExistence type="predicted"/>
<sequence length="102" mass="11637">MRGNISNRPIQAERHRRAPISCVDGKLEASPSMEEALHVKVKNKPEIRSLTHTAEPRLTSTKWSVYRLLLATFDAAVRESRNACQVRRLGYGVHMEVDITQR</sequence>
<dbReference type="Proteomes" id="UP000475325">
    <property type="component" value="Unassembled WGS sequence"/>
</dbReference>
<evidence type="ECO:0000313" key="2">
    <source>
        <dbReference type="Proteomes" id="UP000475325"/>
    </source>
</evidence>
<dbReference type="EMBL" id="WIQW01000066">
    <property type="protein sequence ID" value="KAF3089410.1"/>
    <property type="molecule type" value="Genomic_DNA"/>
</dbReference>
<comment type="caution">
    <text evidence="1">The sequence shown here is derived from an EMBL/GenBank/DDBJ whole genome shotgun (WGS) entry which is preliminary data.</text>
</comment>
<protein>
    <submittedName>
        <fullName evidence="1">Uncharacterized protein</fullName>
    </submittedName>
</protein>
<evidence type="ECO:0000313" key="1">
    <source>
        <dbReference type="EMBL" id="KAF3089410.1"/>
    </source>
</evidence>
<gene>
    <name evidence="1" type="ORF">TWF102_009674</name>
</gene>
<name>A0A7C8N830_ORBOL</name>